<name>A0A3N4J739_9PEZI</name>
<evidence type="ECO:0000313" key="3">
    <source>
        <dbReference type="Proteomes" id="UP000276215"/>
    </source>
</evidence>
<evidence type="ECO:0000256" key="1">
    <source>
        <dbReference type="SAM" id="Phobius"/>
    </source>
</evidence>
<keyword evidence="1" id="KW-1133">Transmembrane helix</keyword>
<dbReference type="Proteomes" id="UP000276215">
    <property type="component" value="Unassembled WGS sequence"/>
</dbReference>
<organism evidence="2 3">
    <name type="scientific">Choiromyces venosus 120613-1</name>
    <dbReference type="NCBI Taxonomy" id="1336337"/>
    <lineage>
        <taxon>Eukaryota</taxon>
        <taxon>Fungi</taxon>
        <taxon>Dikarya</taxon>
        <taxon>Ascomycota</taxon>
        <taxon>Pezizomycotina</taxon>
        <taxon>Pezizomycetes</taxon>
        <taxon>Pezizales</taxon>
        <taxon>Tuberaceae</taxon>
        <taxon>Choiromyces</taxon>
    </lineage>
</organism>
<keyword evidence="3" id="KW-1185">Reference proteome</keyword>
<protein>
    <submittedName>
        <fullName evidence="2">Uncharacterized protein</fullName>
    </submittedName>
</protein>
<feature type="transmembrane region" description="Helical" evidence="1">
    <location>
        <begin position="118"/>
        <end position="138"/>
    </location>
</feature>
<dbReference type="AlphaFoldDB" id="A0A3N4J739"/>
<sequence length="167" mass="19660">MNTVVHHSIIQYYSYRIQHLPTTNSTSIVLSHFSYKQCTVPVVYHRQIRKLPLAGSPRLFSHLSHRALILRRLPEDPKRRGEICASSQILTRNGNPRRFLGERVGIYELTNSTFHSPLLSWFLFTLSTFFSIFQFFTFEEKFSWKAYHSNQHDQPTDRSVTREISQS</sequence>
<gene>
    <name evidence="2" type="ORF">L873DRAFT_1490883</name>
</gene>
<keyword evidence="1" id="KW-0472">Membrane</keyword>
<accession>A0A3N4J739</accession>
<evidence type="ECO:0000313" key="2">
    <source>
        <dbReference type="EMBL" id="RPA94006.1"/>
    </source>
</evidence>
<keyword evidence="1" id="KW-0812">Transmembrane</keyword>
<reference evidence="2 3" key="1">
    <citation type="journal article" date="2018" name="Nat. Ecol. Evol.">
        <title>Pezizomycetes genomes reveal the molecular basis of ectomycorrhizal truffle lifestyle.</title>
        <authorList>
            <person name="Murat C."/>
            <person name="Payen T."/>
            <person name="Noel B."/>
            <person name="Kuo A."/>
            <person name="Morin E."/>
            <person name="Chen J."/>
            <person name="Kohler A."/>
            <person name="Krizsan K."/>
            <person name="Balestrini R."/>
            <person name="Da Silva C."/>
            <person name="Montanini B."/>
            <person name="Hainaut M."/>
            <person name="Levati E."/>
            <person name="Barry K.W."/>
            <person name="Belfiori B."/>
            <person name="Cichocki N."/>
            <person name="Clum A."/>
            <person name="Dockter R.B."/>
            <person name="Fauchery L."/>
            <person name="Guy J."/>
            <person name="Iotti M."/>
            <person name="Le Tacon F."/>
            <person name="Lindquist E.A."/>
            <person name="Lipzen A."/>
            <person name="Malagnac F."/>
            <person name="Mello A."/>
            <person name="Molinier V."/>
            <person name="Miyauchi S."/>
            <person name="Poulain J."/>
            <person name="Riccioni C."/>
            <person name="Rubini A."/>
            <person name="Sitrit Y."/>
            <person name="Splivallo R."/>
            <person name="Traeger S."/>
            <person name="Wang M."/>
            <person name="Zifcakova L."/>
            <person name="Wipf D."/>
            <person name="Zambonelli A."/>
            <person name="Paolocci F."/>
            <person name="Nowrousian M."/>
            <person name="Ottonello S."/>
            <person name="Baldrian P."/>
            <person name="Spatafora J.W."/>
            <person name="Henrissat B."/>
            <person name="Nagy L.G."/>
            <person name="Aury J.M."/>
            <person name="Wincker P."/>
            <person name="Grigoriev I.V."/>
            <person name="Bonfante P."/>
            <person name="Martin F.M."/>
        </authorList>
    </citation>
    <scope>NUCLEOTIDE SEQUENCE [LARGE SCALE GENOMIC DNA]</scope>
    <source>
        <strain evidence="2 3">120613-1</strain>
    </source>
</reference>
<proteinExistence type="predicted"/>
<dbReference type="EMBL" id="ML120444">
    <property type="protein sequence ID" value="RPA94006.1"/>
    <property type="molecule type" value="Genomic_DNA"/>
</dbReference>